<evidence type="ECO:0000313" key="3">
    <source>
        <dbReference type="EMBL" id="CAB4345684.1"/>
    </source>
</evidence>
<dbReference type="EMBL" id="CAFBPK010000030">
    <property type="protein sequence ID" value="CAB5028362.1"/>
    <property type="molecule type" value="Genomic_DNA"/>
</dbReference>
<evidence type="ECO:0000256" key="1">
    <source>
        <dbReference type="ARBA" id="ARBA00007529"/>
    </source>
</evidence>
<dbReference type="EMBL" id="CAFAAO010000031">
    <property type="protein sequence ID" value="CAB4814791.1"/>
    <property type="molecule type" value="Genomic_DNA"/>
</dbReference>
<evidence type="ECO:0000313" key="5">
    <source>
        <dbReference type="EMBL" id="CAB4745634.1"/>
    </source>
</evidence>
<dbReference type="EMBL" id="CAESAI010000079">
    <property type="protein sequence ID" value="CAB4345467.1"/>
    <property type="molecule type" value="Genomic_DNA"/>
</dbReference>
<reference evidence="5" key="1">
    <citation type="submission" date="2020-05" db="EMBL/GenBank/DDBJ databases">
        <authorList>
            <person name="Chiriac C."/>
            <person name="Salcher M."/>
            <person name="Ghai R."/>
            <person name="Kavagutti S V."/>
        </authorList>
    </citation>
    <scope>NUCLEOTIDE SEQUENCE</scope>
</reference>
<comment type="similarity">
    <text evidence="1">Belongs to the proline racemase family.</text>
</comment>
<dbReference type="PANTHER" id="PTHR33442:SF5">
    <property type="entry name" value="BIFUNCTIONAL TRANS-3-HYDROXY-L-PROLINE DEHYDRATASE_2-EPIMERASE"/>
    <property type="match status" value="1"/>
</dbReference>
<evidence type="ECO:0000313" key="2">
    <source>
        <dbReference type="EMBL" id="CAB4345467.1"/>
    </source>
</evidence>
<dbReference type="EMBL" id="CAFBIX010000010">
    <property type="protein sequence ID" value="CAB4846767.1"/>
    <property type="molecule type" value="Genomic_DNA"/>
</dbReference>
<dbReference type="EMBL" id="CAESAD010000023">
    <property type="protein sequence ID" value="CAB4345684.1"/>
    <property type="molecule type" value="Genomic_DNA"/>
</dbReference>
<proteinExistence type="inferred from homology"/>
<dbReference type="Gene3D" id="3.10.310.10">
    <property type="entry name" value="Diaminopimelate Epimerase, Chain A, domain 1"/>
    <property type="match status" value="2"/>
</dbReference>
<evidence type="ECO:0000313" key="8">
    <source>
        <dbReference type="EMBL" id="CAB5028362.1"/>
    </source>
</evidence>
<dbReference type="Pfam" id="PF05544">
    <property type="entry name" value="Pro_racemase"/>
    <property type="match status" value="1"/>
</dbReference>
<dbReference type="EMBL" id="CAEZZD010000044">
    <property type="protein sequence ID" value="CAB4745634.1"/>
    <property type="molecule type" value="Genomic_DNA"/>
</dbReference>
<dbReference type="AlphaFoldDB" id="A0A6J6TFT3"/>
<evidence type="ECO:0000313" key="9">
    <source>
        <dbReference type="EMBL" id="CAB5048898.1"/>
    </source>
</evidence>
<accession>A0A6J6TFT3</accession>
<name>A0A6J6TFT3_9ZZZZ</name>
<organism evidence="5">
    <name type="scientific">freshwater metagenome</name>
    <dbReference type="NCBI Taxonomy" id="449393"/>
    <lineage>
        <taxon>unclassified sequences</taxon>
        <taxon>metagenomes</taxon>
        <taxon>ecological metagenomes</taxon>
    </lineage>
</organism>
<evidence type="ECO:0000313" key="4">
    <source>
        <dbReference type="EMBL" id="CAB4712539.1"/>
    </source>
</evidence>
<sequence>MAEKLIIETIEAHAEGEGGRVITNMAHLVKGATMKERFDYCEANLDWFRHAILHEPRGYPALCAVFILPPVNAGSDFGIIVLEQGGFTAMSGSNTMCAVTAALEKGIVKMQEPETTVTIDTAVGTISVLARCKDGKVLDVAIRNVPAFTVYIDKMVEVPEYGPIPVDLVFGGQFFAQTNIANVGLEIKPENAKAITRAGAAIKFAVNQQLEFEHPENPSINKVGIVILHNGDREPGKQARNSAVLTGDDLSADPETWKGMLDRSPCGTGTCGRMSALYSRGQLALGEEFSHMSFLGTKFFGQVNEPTKIGQYQAVTPTIRGSAWVTGTATWEIDPSDPFQTGYTLGDIW</sequence>
<dbReference type="PANTHER" id="PTHR33442">
    <property type="entry name" value="TRANS-3-HYDROXY-L-PROLINE DEHYDRATASE"/>
    <property type="match status" value="1"/>
</dbReference>
<dbReference type="GO" id="GO:0047580">
    <property type="term" value="F:4-hydroxyproline epimerase activity"/>
    <property type="evidence" value="ECO:0007669"/>
    <property type="project" value="TreeGrafter"/>
</dbReference>
<dbReference type="SFLD" id="SFLDS00028">
    <property type="entry name" value="Proline_Racemase"/>
    <property type="match status" value="1"/>
</dbReference>
<dbReference type="PIRSF" id="PIRSF029792">
    <property type="entry name" value="Pro_racemase"/>
    <property type="match status" value="1"/>
</dbReference>
<gene>
    <name evidence="4" type="ORF">UFOPK2648_00973</name>
    <name evidence="5" type="ORF">UFOPK2824_00425</name>
    <name evidence="6" type="ORF">UFOPK3037_01586</name>
    <name evidence="7" type="ORF">UFOPK3278_00440</name>
    <name evidence="2" type="ORF">UFOPK3406_01511</name>
    <name evidence="3" type="ORF">UFOPK3925_01642</name>
    <name evidence="8" type="ORF">UFOPK4097_01409</name>
    <name evidence="9" type="ORF">UFOPK4301_00712</name>
</gene>
<evidence type="ECO:0000313" key="7">
    <source>
        <dbReference type="EMBL" id="CAB4846767.1"/>
    </source>
</evidence>
<dbReference type="EMBL" id="CAFBQG010000073">
    <property type="protein sequence ID" value="CAB5048898.1"/>
    <property type="molecule type" value="Genomic_DNA"/>
</dbReference>
<dbReference type="EMBL" id="CAEZYC010000056">
    <property type="protein sequence ID" value="CAB4712539.1"/>
    <property type="molecule type" value="Genomic_DNA"/>
</dbReference>
<evidence type="ECO:0000313" key="6">
    <source>
        <dbReference type="EMBL" id="CAB4814791.1"/>
    </source>
</evidence>
<protein>
    <submittedName>
        <fullName evidence="5">Unannotated protein</fullName>
    </submittedName>
</protein>
<dbReference type="InterPro" id="IPR008794">
    <property type="entry name" value="Pro_racemase_fam"/>
</dbReference>
<dbReference type="SUPFAM" id="SSF54506">
    <property type="entry name" value="Diaminopimelate epimerase-like"/>
    <property type="match status" value="1"/>
</dbReference>